<sequence length="312" mass="32784">MGECPDCGVRLDPTGTRFLACREGVGAGGGELVPFHSSQASGVLFDVAKSTFPLASALHDDFAGYLKYSPNHCPDITVLDAEGPGRHVMFDVATTRLMAEAQFGAAMMAPGAAVKRVEESKEEVDEGEDMREDEEGEVPLGCSMGWRERWIRELSFALAREVAGMFIQRAQGRCLPRAGWRWAGAGVLDGGGGPGPVRGEEGLQQVEGGQLALIAIDDGGESSFLTQASAHGGGSTGSPLESGASPARALELAVQGEQALEVASEAEMMASRLLGSIQGIWRDERASGWRGEDAEAGYDQEEPVGGTLEALT</sequence>
<feature type="region of interest" description="Disordered" evidence="1">
    <location>
        <begin position="224"/>
        <end position="247"/>
    </location>
</feature>
<evidence type="ECO:0000313" key="2">
    <source>
        <dbReference type="EMBL" id="KAK3275459.1"/>
    </source>
</evidence>
<evidence type="ECO:0000313" key="3">
    <source>
        <dbReference type="Proteomes" id="UP001190700"/>
    </source>
</evidence>
<reference evidence="2 3" key="1">
    <citation type="journal article" date="2015" name="Genome Biol. Evol.">
        <title>Comparative Genomics of a Bacterivorous Green Alga Reveals Evolutionary Causalities and Consequences of Phago-Mixotrophic Mode of Nutrition.</title>
        <authorList>
            <person name="Burns J.A."/>
            <person name="Paasch A."/>
            <person name="Narechania A."/>
            <person name="Kim E."/>
        </authorList>
    </citation>
    <scope>NUCLEOTIDE SEQUENCE [LARGE SCALE GENOMIC DNA]</scope>
    <source>
        <strain evidence="2 3">PLY_AMNH</strain>
    </source>
</reference>
<accession>A0AAE0GC67</accession>
<dbReference type="AlphaFoldDB" id="A0AAE0GC67"/>
<dbReference type="EMBL" id="LGRX02007214">
    <property type="protein sequence ID" value="KAK3275459.1"/>
    <property type="molecule type" value="Genomic_DNA"/>
</dbReference>
<evidence type="ECO:0000256" key="1">
    <source>
        <dbReference type="SAM" id="MobiDB-lite"/>
    </source>
</evidence>
<gene>
    <name evidence="2" type="ORF">CYMTET_16412</name>
</gene>
<dbReference type="Proteomes" id="UP001190700">
    <property type="component" value="Unassembled WGS sequence"/>
</dbReference>
<proteinExistence type="predicted"/>
<comment type="caution">
    <text evidence="2">The sequence shown here is derived from an EMBL/GenBank/DDBJ whole genome shotgun (WGS) entry which is preliminary data.</text>
</comment>
<organism evidence="2 3">
    <name type="scientific">Cymbomonas tetramitiformis</name>
    <dbReference type="NCBI Taxonomy" id="36881"/>
    <lineage>
        <taxon>Eukaryota</taxon>
        <taxon>Viridiplantae</taxon>
        <taxon>Chlorophyta</taxon>
        <taxon>Pyramimonadophyceae</taxon>
        <taxon>Pyramimonadales</taxon>
        <taxon>Pyramimonadaceae</taxon>
        <taxon>Cymbomonas</taxon>
    </lineage>
</organism>
<name>A0AAE0GC67_9CHLO</name>
<feature type="region of interest" description="Disordered" evidence="1">
    <location>
        <begin position="291"/>
        <end position="312"/>
    </location>
</feature>
<keyword evidence="3" id="KW-1185">Reference proteome</keyword>
<protein>
    <submittedName>
        <fullName evidence="2">Uncharacterized protein</fullName>
    </submittedName>
</protein>